<name>A0ABV6YXS4_UNCC1</name>
<evidence type="ECO:0000256" key="5">
    <source>
        <dbReference type="PROSITE-ProRule" id="PRU10141"/>
    </source>
</evidence>
<dbReference type="PANTHER" id="PTHR43289">
    <property type="entry name" value="MITOGEN-ACTIVATED PROTEIN KINASE KINASE KINASE 20-RELATED"/>
    <property type="match status" value="1"/>
</dbReference>
<dbReference type="InterPro" id="IPR008271">
    <property type="entry name" value="Ser/Thr_kinase_AS"/>
</dbReference>
<dbReference type="EMBL" id="JBHPBY010000140">
    <property type="protein sequence ID" value="MFC1850979.1"/>
    <property type="molecule type" value="Genomic_DNA"/>
</dbReference>
<gene>
    <name evidence="9" type="ORF">ACFL27_12365</name>
</gene>
<dbReference type="SUPFAM" id="SSF56112">
    <property type="entry name" value="Protein kinase-like (PK-like)"/>
    <property type="match status" value="1"/>
</dbReference>
<keyword evidence="4 5" id="KW-0067">ATP-binding</keyword>
<keyword evidence="10" id="KW-1185">Reference proteome</keyword>
<dbReference type="Proteomes" id="UP001594351">
    <property type="component" value="Unassembled WGS sequence"/>
</dbReference>
<feature type="region of interest" description="Disordered" evidence="6">
    <location>
        <begin position="389"/>
        <end position="415"/>
    </location>
</feature>
<keyword evidence="2 5" id="KW-0547">Nucleotide-binding</keyword>
<dbReference type="GO" id="GO:0004674">
    <property type="term" value="F:protein serine/threonine kinase activity"/>
    <property type="evidence" value="ECO:0007669"/>
    <property type="project" value="UniProtKB-KW"/>
</dbReference>
<feature type="binding site" evidence="5">
    <location>
        <position position="39"/>
    </location>
    <ligand>
        <name>ATP</name>
        <dbReference type="ChEBI" id="CHEBI:30616"/>
    </ligand>
</feature>
<dbReference type="InterPro" id="IPR000719">
    <property type="entry name" value="Prot_kinase_dom"/>
</dbReference>
<sequence>MNTIKKINKYDVIEVIGQGGSATVYKALDPVIKRHVAIKLMIDPGFDTDTTRRRFFREAQTIGQLQHPYIITIFDAGEYDKLPYLVVEYLEGHDLRAVLKKENLPLPVLLTFIINICHALEYAHIRGIVHRDIKPSNIFVQRFGHVKLMDFGIAKRAGSHLTQSDKLLGTVHYMSPEQINEGSEVDFRTDIFSLGVILYEMFSKKLPFRGNSFAEIIPKILFNEPEPFEPIDPDIPQTFQDIIMKCLAKEKDERYQSVIELVKNLQNIKAIMGEEVIKDQGLELIAPDQPDEYRASIQEKTDSYHKELRPSRHDQKKDATSDQGHLKETMTDEHVLPVQTERPGFAKVEEPSFHEHDQVKNQHQNHSDSILKQTGDEVKDDQMAAGIPLQPDEADTQDDEPESQQQKWDRTNTLDKPKGKYTPLHVLIAVSGSILFVLIMFLLVIVLRSDPKVGDNGTSTTRKETEKTAESLEQHLDVMAEKWIQTITANRSDAYEEFVLEFKDKAYAREKIKEAYKKIEMLTAMEKLEREWEELLIRNEYDGFLSFINQHQDNIMAESYIQKARTFMKIKMHYQNALDKDTSTVYRKFITDYEKSVYAEQLVHNLKTKLLNKYDAYLTKIEEYLSDKRYQARLTPENMDRMKKYCQEIIKHHTADSYALDTVNRAHEVLVVLEAHP</sequence>
<feature type="compositionally biased region" description="Acidic residues" evidence="6">
    <location>
        <begin position="392"/>
        <end position="402"/>
    </location>
</feature>
<evidence type="ECO:0000259" key="8">
    <source>
        <dbReference type="PROSITE" id="PS50011"/>
    </source>
</evidence>
<evidence type="ECO:0000256" key="3">
    <source>
        <dbReference type="ARBA" id="ARBA00022777"/>
    </source>
</evidence>
<feature type="region of interest" description="Disordered" evidence="6">
    <location>
        <begin position="301"/>
        <end position="338"/>
    </location>
</feature>
<dbReference type="Gene3D" id="1.10.510.10">
    <property type="entry name" value="Transferase(Phosphotransferase) domain 1"/>
    <property type="match status" value="1"/>
</dbReference>
<keyword evidence="3 9" id="KW-0418">Kinase</keyword>
<proteinExistence type="predicted"/>
<keyword evidence="9" id="KW-0723">Serine/threonine-protein kinase</keyword>
<dbReference type="CDD" id="cd14014">
    <property type="entry name" value="STKc_PknB_like"/>
    <property type="match status" value="1"/>
</dbReference>
<keyword evidence="7" id="KW-1133">Transmembrane helix</keyword>
<feature type="transmembrane region" description="Helical" evidence="7">
    <location>
        <begin position="424"/>
        <end position="447"/>
    </location>
</feature>
<dbReference type="PROSITE" id="PS50011">
    <property type="entry name" value="PROTEIN_KINASE_DOM"/>
    <property type="match status" value="1"/>
</dbReference>
<evidence type="ECO:0000256" key="1">
    <source>
        <dbReference type="ARBA" id="ARBA00022679"/>
    </source>
</evidence>
<dbReference type="Gene3D" id="3.30.200.20">
    <property type="entry name" value="Phosphorylase Kinase, domain 1"/>
    <property type="match status" value="1"/>
</dbReference>
<evidence type="ECO:0000313" key="9">
    <source>
        <dbReference type="EMBL" id="MFC1850979.1"/>
    </source>
</evidence>
<dbReference type="PANTHER" id="PTHR43289:SF6">
    <property type="entry name" value="SERINE_THREONINE-PROTEIN KINASE NEKL-3"/>
    <property type="match status" value="1"/>
</dbReference>
<keyword evidence="7" id="KW-0812">Transmembrane</keyword>
<keyword evidence="7" id="KW-0472">Membrane</keyword>
<organism evidence="9 10">
    <name type="scientific">candidate division CSSED10-310 bacterium</name>
    <dbReference type="NCBI Taxonomy" id="2855610"/>
    <lineage>
        <taxon>Bacteria</taxon>
        <taxon>Bacteria division CSSED10-310</taxon>
    </lineage>
</organism>
<dbReference type="InterPro" id="IPR017441">
    <property type="entry name" value="Protein_kinase_ATP_BS"/>
</dbReference>
<evidence type="ECO:0000256" key="6">
    <source>
        <dbReference type="SAM" id="MobiDB-lite"/>
    </source>
</evidence>
<evidence type="ECO:0000256" key="4">
    <source>
        <dbReference type="ARBA" id="ARBA00022840"/>
    </source>
</evidence>
<comment type="caution">
    <text evidence="9">The sequence shown here is derived from an EMBL/GenBank/DDBJ whole genome shotgun (WGS) entry which is preliminary data.</text>
</comment>
<dbReference type="InterPro" id="IPR011009">
    <property type="entry name" value="Kinase-like_dom_sf"/>
</dbReference>
<feature type="domain" description="Protein kinase" evidence="8">
    <location>
        <begin position="10"/>
        <end position="268"/>
    </location>
</feature>
<dbReference type="PROSITE" id="PS00107">
    <property type="entry name" value="PROTEIN_KINASE_ATP"/>
    <property type="match status" value="1"/>
</dbReference>
<evidence type="ECO:0000256" key="2">
    <source>
        <dbReference type="ARBA" id="ARBA00022741"/>
    </source>
</evidence>
<evidence type="ECO:0000256" key="7">
    <source>
        <dbReference type="SAM" id="Phobius"/>
    </source>
</evidence>
<protein>
    <submittedName>
        <fullName evidence="9">Serine/threonine protein kinase</fullName>
    </submittedName>
</protein>
<dbReference type="Pfam" id="PF00069">
    <property type="entry name" value="Pkinase"/>
    <property type="match status" value="1"/>
</dbReference>
<evidence type="ECO:0000313" key="10">
    <source>
        <dbReference type="Proteomes" id="UP001594351"/>
    </source>
</evidence>
<keyword evidence="1" id="KW-0808">Transferase</keyword>
<feature type="compositionally biased region" description="Basic and acidic residues" evidence="6">
    <location>
        <begin position="301"/>
        <end position="335"/>
    </location>
</feature>
<reference evidence="9 10" key="1">
    <citation type="submission" date="2024-09" db="EMBL/GenBank/DDBJ databases">
        <title>Laminarin stimulates single cell rates of sulfate reduction while oxygen inhibits transcriptomic activity in coastal marine sediment.</title>
        <authorList>
            <person name="Lindsay M."/>
            <person name="Orcutt B."/>
            <person name="Emerson D."/>
            <person name="Stepanauskas R."/>
            <person name="D'Angelo T."/>
        </authorList>
    </citation>
    <scope>NUCLEOTIDE SEQUENCE [LARGE SCALE GENOMIC DNA]</scope>
    <source>
        <strain evidence="9">SAG AM-311-K15</strain>
    </source>
</reference>
<dbReference type="SMART" id="SM00220">
    <property type="entry name" value="S_TKc"/>
    <property type="match status" value="1"/>
</dbReference>
<dbReference type="PROSITE" id="PS00108">
    <property type="entry name" value="PROTEIN_KINASE_ST"/>
    <property type="match status" value="1"/>
</dbReference>
<accession>A0ABV6YXS4</accession>